<protein>
    <submittedName>
        <fullName evidence="5">Larval cuticle protein 8</fullName>
    </submittedName>
</protein>
<dbReference type="EMBL" id="LNIX01000002">
    <property type="protein sequence ID" value="OXA59499.1"/>
    <property type="molecule type" value="Genomic_DNA"/>
</dbReference>
<feature type="signal peptide" evidence="4">
    <location>
        <begin position="1"/>
        <end position="17"/>
    </location>
</feature>
<reference evidence="5 6" key="1">
    <citation type="submission" date="2015-12" db="EMBL/GenBank/DDBJ databases">
        <title>The genome of Folsomia candida.</title>
        <authorList>
            <person name="Faddeeva A."/>
            <person name="Derks M.F."/>
            <person name="Anvar Y."/>
            <person name="Smit S."/>
            <person name="Van Straalen N."/>
            <person name="Roelofs D."/>
        </authorList>
    </citation>
    <scope>NUCLEOTIDE SEQUENCE [LARGE SCALE GENOMIC DNA]</scope>
    <source>
        <strain evidence="5 6">VU population</strain>
        <tissue evidence="5">Whole body</tissue>
    </source>
</reference>
<name>A0A226EPT3_FOLCA</name>
<dbReference type="GO" id="GO:0062129">
    <property type="term" value="C:chitin-based extracellular matrix"/>
    <property type="evidence" value="ECO:0007669"/>
    <property type="project" value="TreeGrafter"/>
</dbReference>
<keyword evidence="1 2" id="KW-0193">Cuticle</keyword>
<evidence type="ECO:0000313" key="6">
    <source>
        <dbReference type="Proteomes" id="UP000198287"/>
    </source>
</evidence>
<dbReference type="Proteomes" id="UP000198287">
    <property type="component" value="Unassembled WGS sequence"/>
</dbReference>
<dbReference type="InterPro" id="IPR000618">
    <property type="entry name" value="Insect_cuticle"/>
</dbReference>
<dbReference type="InterPro" id="IPR031311">
    <property type="entry name" value="CHIT_BIND_RR_consensus"/>
</dbReference>
<evidence type="ECO:0000256" key="1">
    <source>
        <dbReference type="ARBA" id="ARBA00022460"/>
    </source>
</evidence>
<organism evidence="5 6">
    <name type="scientific">Folsomia candida</name>
    <name type="common">Springtail</name>
    <dbReference type="NCBI Taxonomy" id="158441"/>
    <lineage>
        <taxon>Eukaryota</taxon>
        <taxon>Metazoa</taxon>
        <taxon>Ecdysozoa</taxon>
        <taxon>Arthropoda</taxon>
        <taxon>Hexapoda</taxon>
        <taxon>Collembola</taxon>
        <taxon>Entomobryomorpha</taxon>
        <taxon>Isotomoidea</taxon>
        <taxon>Isotomidae</taxon>
        <taxon>Proisotominae</taxon>
        <taxon>Folsomia</taxon>
    </lineage>
</organism>
<evidence type="ECO:0000313" key="5">
    <source>
        <dbReference type="EMBL" id="OXA59499.1"/>
    </source>
</evidence>
<dbReference type="PANTHER" id="PTHR10380">
    <property type="entry name" value="CUTICLE PROTEIN"/>
    <property type="match status" value="1"/>
</dbReference>
<dbReference type="OMA" id="YNFAYEQ"/>
<gene>
    <name evidence="5" type="ORF">Fcan01_04951</name>
</gene>
<dbReference type="OrthoDB" id="7255276at2759"/>
<dbReference type="InterPro" id="IPR050468">
    <property type="entry name" value="Cuticle_Struct_Prot"/>
</dbReference>
<dbReference type="PANTHER" id="PTHR10380:SF173">
    <property type="entry name" value="CUTICULAR PROTEIN 47EF, ISOFORM C-RELATED"/>
    <property type="match status" value="1"/>
</dbReference>
<comment type="caution">
    <text evidence="5">The sequence shown here is derived from an EMBL/GenBank/DDBJ whole genome shotgun (WGS) entry which is preliminary data.</text>
</comment>
<sequence length="122" mass="13039">MQSAIVALALLVGAVLAYPQKEVTVTRSEFENNGDNFNWVSELSDGNTHSQQGTLKQIGTEQGISLTGSYSYTSPEGQFIEVKYVADENGFQPIGDHIPKPEGGAALPVRSNAGGRGPARRF</sequence>
<dbReference type="PROSITE" id="PS51155">
    <property type="entry name" value="CHIT_BIND_RR_2"/>
    <property type="match status" value="1"/>
</dbReference>
<dbReference type="PRINTS" id="PR00947">
    <property type="entry name" value="CUTICLE"/>
</dbReference>
<accession>A0A226EPT3</accession>
<evidence type="ECO:0000256" key="4">
    <source>
        <dbReference type="SAM" id="SignalP"/>
    </source>
</evidence>
<dbReference type="GO" id="GO:0008010">
    <property type="term" value="F:structural constituent of chitin-based larval cuticle"/>
    <property type="evidence" value="ECO:0007669"/>
    <property type="project" value="TreeGrafter"/>
</dbReference>
<dbReference type="Pfam" id="PF00379">
    <property type="entry name" value="Chitin_bind_4"/>
    <property type="match status" value="1"/>
</dbReference>
<feature type="chain" id="PRO_5013053458" evidence="4">
    <location>
        <begin position="18"/>
        <end position="122"/>
    </location>
</feature>
<evidence type="ECO:0000256" key="2">
    <source>
        <dbReference type="PROSITE-ProRule" id="PRU00497"/>
    </source>
</evidence>
<keyword evidence="4" id="KW-0732">Signal</keyword>
<evidence type="ECO:0000256" key="3">
    <source>
        <dbReference type="SAM" id="MobiDB-lite"/>
    </source>
</evidence>
<keyword evidence="6" id="KW-1185">Reference proteome</keyword>
<proteinExistence type="predicted"/>
<feature type="region of interest" description="Disordered" evidence="3">
    <location>
        <begin position="93"/>
        <end position="122"/>
    </location>
</feature>
<dbReference type="AlphaFoldDB" id="A0A226EPT3"/>
<dbReference type="PROSITE" id="PS00233">
    <property type="entry name" value="CHIT_BIND_RR_1"/>
    <property type="match status" value="1"/>
</dbReference>